<reference evidence="12 13" key="1">
    <citation type="journal article" date="2019" name="Nat. Med.">
        <title>A library of human gut bacterial isolates paired with longitudinal multiomics data enables mechanistic microbiome research.</title>
        <authorList>
            <person name="Poyet M."/>
            <person name="Groussin M."/>
            <person name="Gibbons S.M."/>
            <person name="Avila-Pacheco J."/>
            <person name="Jiang X."/>
            <person name="Kearney S.M."/>
            <person name="Perrotta A.R."/>
            <person name="Berdy B."/>
            <person name="Zhao S."/>
            <person name="Lieberman T.D."/>
            <person name="Swanson P.K."/>
            <person name="Smith M."/>
            <person name="Roesemann S."/>
            <person name="Alexander J.E."/>
            <person name="Rich S.A."/>
            <person name="Livny J."/>
            <person name="Vlamakis H."/>
            <person name="Clish C."/>
            <person name="Bullock K."/>
            <person name="Deik A."/>
            <person name="Scott J."/>
            <person name="Pierce K.A."/>
            <person name="Xavier R.J."/>
            <person name="Alm E.J."/>
        </authorList>
    </citation>
    <scope>NUCLEOTIDE SEQUENCE [LARGE SCALE GENOMIC DNA]</scope>
    <source>
        <strain evidence="12 13">BIOML-A2</strain>
    </source>
</reference>
<name>A0A6I3RYL4_9BURK</name>
<dbReference type="PRINTS" id="PR00045">
    <property type="entry name" value="SIGMA54FCT"/>
</dbReference>
<dbReference type="GO" id="GO:0016987">
    <property type="term" value="F:sigma factor activity"/>
    <property type="evidence" value="ECO:0007669"/>
    <property type="project" value="UniProtKB-KW"/>
</dbReference>
<dbReference type="GO" id="GO:0016779">
    <property type="term" value="F:nucleotidyltransferase activity"/>
    <property type="evidence" value="ECO:0007669"/>
    <property type="project" value="UniProtKB-KW"/>
</dbReference>
<accession>A0A6I3RYL4</accession>
<dbReference type="InterPro" id="IPR007634">
    <property type="entry name" value="RNA_pol_sigma_54_DNA-bd"/>
</dbReference>
<dbReference type="Pfam" id="PF00309">
    <property type="entry name" value="Sigma54_AID"/>
    <property type="match status" value="1"/>
</dbReference>
<dbReference type="Gene3D" id="1.10.10.1330">
    <property type="entry name" value="RNA polymerase sigma-54 factor, core-binding domain"/>
    <property type="match status" value="1"/>
</dbReference>
<dbReference type="InterPro" id="IPR007046">
    <property type="entry name" value="RNA_pol_sigma_54_core-bd"/>
</dbReference>
<dbReference type="PROSITE" id="PS50044">
    <property type="entry name" value="SIGMA54_3"/>
    <property type="match status" value="1"/>
</dbReference>
<proteinExistence type="inferred from homology"/>
<keyword evidence="4 9" id="KW-0548">Nucleotidyltransferase</keyword>
<evidence type="ECO:0000256" key="2">
    <source>
        <dbReference type="ARBA" id="ARBA00022478"/>
    </source>
</evidence>
<dbReference type="PROSITE" id="PS00718">
    <property type="entry name" value="SIGMA54_2"/>
    <property type="match status" value="1"/>
</dbReference>
<comment type="caution">
    <text evidence="12">The sequence shown here is derived from an EMBL/GenBank/DDBJ whole genome shotgun (WGS) entry which is preliminary data.</text>
</comment>
<dbReference type="AlphaFoldDB" id="A0A6I3RYL4"/>
<dbReference type="Pfam" id="PF04963">
    <property type="entry name" value="Sigma54_CBD"/>
    <property type="match status" value="1"/>
</dbReference>
<evidence type="ECO:0000313" key="12">
    <source>
        <dbReference type="EMBL" id="MTU42411.1"/>
    </source>
</evidence>
<evidence type="ECO:0000256" key="9">
    <source>
        <dbReference type="PIRNR" id="PIRNR000774"/>
    </source>
</evidence>
<organism evidence="12 13">
    <name type="scientific">Parasutterella excrementihominis</name>
    <dbReference type="NCBI Taxonomy" id="487175"/>
    <lineage>
        <taxon>Bacteria</taxon>
        <taxon>Pseudomonadati</taxon>
        <taxon>Pseudomonadota</taxon>
        <taxon>Betaproteobacteria</taxon>
        <taxon>Burkholderiales</taxon>
        <taxon>Sutterellaceae</taxon>
        <taxon>Parasutterella</taxon>
    </lineage>
</organism>
<dbReference type="Gene3D" id="1.10.10.60">
    <property type="entry name" value="Homeodomain-like"/>
    <property type="match status" value="1"/>
</dbReference>
<keyword evidence="2 9" id="KW-0240">DNA-directed RNA polymerase</keyword>
<dbReference type="InterPro" id="IPR000394">
    <property type="entry name" value="RNA_pol_sigma_54"/>
</dbReference>
<sequence length="452" mass="50081">MAASLNLVPSQHLTLTPKMRQTLQVLQLSTLELSQKINDALEDNPLLEICESSEEVSEGNTSEGDQELYWNAEGDDPEEWETPAEKTLSSHLLEQAGCLPLSEKDSGLLRWLIGCLDNDGFLPESLEEISQSAPFPKDETELEDWHVALSLLQSFDPPGIGAKDANDSLLLQLKHLLNRKLVGTELAKLTEATLRDHLTLVAKHRYDELKNKLGCSTEEIKSVLEVISRLTPRPAAEFSADKINFIIPEIAVTKVQGRWTVRLISRLGSKIRLNDTYAQAVVQSKDKETMQLWKGRLTEARELLHSIEQREKTLLKVARAILAHQEAFFDKGPSALRPLVLRQIADETELHESTVSRACSGKYLICPLGVFELKYFFSSSVGPSDSGEAASAASVKAALKRLVDQEPKAKPLSDAKLASALEQQGFAVARRTVAKYRESLGIAPASERKNLD</sequence>
<evidence type="ECO:0000256" key="8">
    <source>
        <dbReference type="ARBA" id="ARBA00023163"/>
    </source>
</evidence>
<evidence type="ECO:0000313" key="13">
    <source>
        <dbReference type="Proteomes" id="UP000462362"/>
    </source>
</evidence>
<evidence type="ECO:0000256" key="3">
    <source>
        <dbReference type="ARBA" id="ARBA00022679"/>
    </source>
</evidence>
<dbReference type="Pfam" id="PF04552">
    <property type="entry name" value="Sigma54_DBD"/>
    <property type="match status" value="1"/>
</dbReference>
<evidence type="ECO:0000256" key="7">
    <source>
        <dbReference type="ARBA" id="ARBA00023125"/>
    </source>
</evidence>
<evidence type="ECO:0000256" key="4">
    <source>
        <dbReference type="ARBA" id="ARBA00022695"/>
    </source>
</evidence>
<keyword evidence="8 9" id="KW-0804">Transcription</keyword>
<evidence type="ECO:0000256" key="6">
    <source>
        <dbReference type="ARBA" id="ARBA00023082"/>
    </source>
</evidence>
<dbReference type="RefSeq" id="WP_008810221.1">
    <property type="nucleotide sequence ID" value="NZ_CAJUON010000002.1"/>
</dbReference>
<dbReference type="GO" id="GO:0006352">
    <property type="term" value="P:DNA-templated transcription initiation"/>
    <property type="evidence" value="ECO:0007669"/>
    <property type="project" value="InterPro"/>
</dbReference>
<comment type="similarity">
    <text evidence="1 9">Belongs to the sigma-54 factor family.</text>
</comment>
<dbReference type="GeneID" id="43349874"/>
<dbReference type="InterPro" id="IPR038709">
    <property type="entry name" value="RpoN_core-bd_sf"/>
</dbReference>
<dbReference type="GO" id="GO:0000428">
    <property type="term" value="C:DNA-directed RNA polymerase complex"/>
    <property type="evidence" value="ECO:0007669"/>
    <property type="project" value="UniProtKB-KW"/>
</dbReference>
<dbReference type="GO" id="GO:0001216">
    <property type="term" value="F:DNA-binding transcription activator activity"/>
    <property type="evidence" value="ECO:0007669"/>
    <property type="project" value="InterPro"/>
</dbReference>
<dbReference type="GO" id="GO:0003677">
    <property type="term" value="F:DNA binding"/>
    <property type="evidence" value="ECO:0007669"/>
    <property type="project" value="UniProtKB-KW"/>
</dbReference>
<gene>
    <name evidence="12" type="primary">rpoN</name>
    <name evidence="12" type="ORF">GMD42_02000</name>
</gene>
<comment type="function">
    <text evidence="9">Sigma factors are initiation factors that promote the attachment of RNA polymerase to specific initiation sites and are then released.</text>
</comment>
<evidence type="ECO:0000259" key="11">
    <source>
        <dbReference type="Pfam" id="PF04963"/>
    </source>
</evidence>
<evidence type="ECO:0000256" key="1">
    <source>
        <dbReference type="ARBA" id="ARBA00008798"/>
    </source>
</evidence>
<evidence type="ECO:0000256" key="5">
    <source>
        <dbReference type="ARBA" id="ARBA00023015"/>
    </source>
</evidence>
<feature type="domain" description="RNA polymerase sigma factor 54 DNA-binding" evidence="10">
    <location>
        <begin position="294"/>
        <end position="449"/>
    </location>
</feature>
<dbReference type="PIRSF" id="PIRSF000774">
    <property type="entry name" value="RpoN"/>
    <property type="match status" value="1"/>
</dbReference>
<evidence type="ECO:0000259" key="10">
    <source>
        <dbReference type="Pfam" id="PF04552"/>
    </source>
</evidence>
<keyword evidence="3 9" id="KW-0808">Transferase</keyword>
<dbReference type="PROSITE" id="PS00717">
    <property type="entry name" value="SIGMA54_1"/>
    <property type="match status" value="1"/>
</dbReference>
<dbReference type="NCBIfam" id="TIGR02395">
    <property type="entry name" value="rpoN_sigma"/>
    <property type="match status" value="1"/>
</dbReference>
<dbReference type="EMBL" id="WNCL01000003">
    <property type="protein sequence ID" value="MTU42411.1"/>
    <property type="molecule type" value="Genomic_DNA"/>
</dbReference>
<keyword evidence="6 9" id="KW-0731">Sigma factor</keyword>
<feature type="domain" description="RNA polymerase sigma factor 54 core-binding" evidence="11">
    <location>
        <begin position="83"/>
        <end position="277"/>
    </location>
</feature>
<dbReference type="PANTHER" id="PTHR32248">
    <property type="entry name" value="RNA POLYMERASE SIGMA-54 FACTOR"/>
    <property type="match status" value="1"/>
</dbReference>
<dbReference type="Proteomes" id="UP000462362">
    <property type="component" value="Unassembled WGS sequence"/>
</dbReference>
<dbReference type="PANTHER" id="PTHR32248:SF4">
    <property type="entry name" value="RNA POLYMERASE SIGMA-54 FACTOR"/>
    <property type="match status" value="1"/>
</dbReference>
<keyword evidence="5 9" id="KW-0805">Transcription regulation</keyword>
<protein>
    <recommendedName>
        <fullName evidence="9">RNA polymerase sigma-54 factor</fullName>
    </recommendedName>
</protein>
<keyword evidence="7 9" id="KW-0238">DNA-binding</keyword>